<reference evidence="1 2" key="1">
    <citation type="submission" date="2019-03" db="EMBL/GenBank/DDBJ databases">
        <title>First draft genome of Liparis tanakae, snailfish: a comprehensive survey of snailfish specific genes.</title>
        <authorList>
            <person name="Kim W."/>
            <person name="Song I."/>
            <person name="Jeong J.-H."/>
            <person name="Kim D."/>
            <person name="Kim S."/>
            <person name="Ryu S."/>
            <person name="Song J.Y."/>
            <person name="Lee S.K."/>
        </authorList>
    </citation>
    <scope>NUCLEOTIDE SEQUENCE [LARGE SCALE GENOMIC DNA]</scope>
    <source>
        <tissue evidence="1">Muscle</tissue>
    </source>
</reference>
<dbReference type="AlphaFoldDB" id="A0A4Z2GPS2"/>
<protein>
    <submittedName>
        <fullName evidence="1">Uncharacterized protein</fullName>
    </submittedName>
</protein>
<accession>A0A4Z2GPS2</accession>
<name>A0A4Z2GPS2_9TELE</name>
<comment type="caution">
    <text evidence="1">The sequence shown here is derived from an EMBL/GenBank/DDBJ whole genome shotgun (WGS) entry which is preliminary data.</text>
</comment>
<evidence type="ECO:0000313" key="1">
    <source>
        <dbReference type="EMBL" id="TNN55105.1"/>
    </source>
</evidence>
<organism evidence="1 2">
    <name type="scientific">Liparis tanakae</name>
    <name type="common">Tanaka's snailfish</name>
    <dbReference type="NCBI Taxonomy" id="230148"/>
    <lineage>
        <taxon>Eukaryota</taxon>
        <taxon>Metazoa</taxon>
        <taxon>Chordata</taxon>
        <taxon>Craniata</taxon>
        <taxon>Vertebrata</taxon>
        <taxon>Euteleostomi</taxon>
        <taxon>Actinopterygii</taxon>
        <taxon>Neopterygii</taxon>
        <taxon>Teleostei</taxon>
        <taxon>Neoteleostei</taxon>
        <taxon>Acanthomorphata</taxon>
        <taxon>Eupercaria</taxon>
        <taxon>Perciformes</taxon>
        <taxon>Cottioidei</taxon>
        <taxon>Cottales</taxon>
        <taxon>Liparidae</taxon>
        <taxon>Liparis</taxon>
    </lineage>
</organism>
<keyword evidence="2" id="KW-1185">Reference proteome</keyword>
<proteinExistence type="predicted"/>
<sequence>METIKVGLVITQEAVAEDQVKGMTNQGTQGRCRLSRIETTIFVAYFSEAAVAGGGGGESAITQDRL</sequence>
<gene>
    <name evidence="1" type="ORF">EYF80_034689</name>
</gene>
<evidence type="ECO:0000313" key="2">
    <source>
        <dbReference type="Proteomes" id="UP000314294"/>
    </source>
</evidence>
<dbReference type="EMBL" id="SRLO01000465">
    <property type="protein sequence ID" value="TNN55105.1"/>
    <property type="molecule type" value="Genomic_DNA"/>
</dbReference>
<dbReference type="Proteomes" id="UP000314294">
    <property type="component" value="Unassembled WGS sequence"/>
</dbReference>